<sequence length="86" mass="9611">MASPGVDAYLAFEATGYVHLKKSSFHWRVRKLFNFCHADAPLLRRGQPVSQALQYRAPIQHSSCPLTTTHSGVTKVEQRMPLASNT</sequence>
<reference evidence="1 2" key="1">
    <citation type="submission" date="2013-11" db="EMBL/GenBank/DDBJ databases">
        <title>Opisthorchis viverrini - life in the bile duct.</title>
        <authorList>
            <person name="Young N.D."/>
            <person name="Nagarajan N."/>
            <person name="Lin S.J."/>
            <person name="Korhonen P.K."/>
            <person name="Jex A.R."/>
            <person name="Hall R.S."/>
            <person name="Safavi-Hemami H."/>
            <person name="Kaewkong W."/>
            <person name="Bertrand D."/>
            <person name="Gao S."/>
            <person name="Seet Q."/>
            <person name="Wongkham S."/>
            <person name="Teh B.T."/>
            <person name="Wongkham C."/>
            <person name="Intapan P.M."/>
            <person name="Maleewong W."/>
            <person name="Yang X."/>
            <person name="Hu M."/>
            <person name="Wang Z."/>
            <person name="Hofmann A."/>
            <person name="Sternberg P.W."/>
            <person name="Tan P."/>
            <person name="Wang J."/>
            <person name="Gasser R.B."/>
        </authorList>
    </citation>
    <scope>NUCLEOTIDE SEQUENCE [LARGE SCALE GENOMIC DNA]</scope>
</reference>
<dbReference type="EMBL" id="KL597850">
    <property type="protein sequence ID" value="KER18818.1"/>
    <property type="molecule type" value="Genomic_DNA"/>
</dbReference>
<dbReference type="GeneID" id="20329973"/>
<dbReference type="AlphaFoldDB" id="A0A074YVW6"/>
<dbReference type="CTD" id="20329973"/>
<name>A0A074YVW6_OPIVI</name>
<protein>
    <submittedName>
        <fullName evidence="1">Uncharacterized protein</fullName>
    </submittedName>
</protein>
<dbReference type="RefSeq" id="XP_009177435.1">
    <property type="nucleotide sequence ID" value="XM_009179171.1"/>
</dbReference>
<dbReference type="KEGG" id="ovi:T265_15808"/>
<keyword evidence="2" id="KW-1185">Reference proteome</keyword>
<organism evidence="1 2">
    <name type="scientific">Opisthorchis viverrini</name>
    <name type="common">Southeast Asian liver fluke</name>
    <dbReference type="NCBI Taxonomy" id="6198"/>
    <lineage>
        <taxon>Eukaryota</taxon>
        <taxon>Metazoa</taxon>
        <taxon>Spiralia</taxon>
        <taxon>Lophotrochozoa</taxon>
        <taxon>Platyhelminthes</taxon>
        <taxon>Trematoda</taxon>
        <taxon>Digenea</taxon>
        <taxon>Opisthorchiida</taxon>
        <taxon>Opisthorchiata</taxon>
        <taxon>Opisthorchiidae</taxon>
        <taxon>Opisthorchis</taxon>
    </lineage>
</organism>
<gene>
    <name evidence="1" type="ORF">T265_15808</name>
</gene>
<accession>A0A074YVW6</accession>
<evidence type="ECO:0000313" key="2">
    <source>
        <dbReference type="Proteomes" id="UP000054324"/>
    </source>
</evidence>
<feature type="non-terminal residue" evidence="1">
    <location>
        <position position="86"/>
    </location>
</feature>
<proteinExistence type="predicted"/>
<evidence type="ECO:0000313" key="1">
    <source>
        <dbReference type="EMBL" id="KER18818.1"/>
    </source>
</evidence>
<dbReference type="Proteomes" id="UP000054324">
    <property type="component" value="Unassembled WGS sequence"/>
</dbReference>